<evidence type="ECO:0000259" key="7">
    <source>
        <dbReference type="Pfam" id="PF09335"/>
    </source>
</evidence>
<keyword evidence="2 6" id="KW-1003">Cell membrane</keyword>
<name>A0A841TB55_9BACL</name>
<evidence type="ECO:0000256" key="6">
    <source>
        <dbReference type="RuleBase" id="RU366058"/>
    </source>
</evidence>
<protein>
    <recommendedName>
        <fullName evidence="6">TVP38/TMEM64 family membrane protein</fullName>
    </recommendedName>
</protein>
<reference evidence="8 9" key="1">
    <citation type="submission" date="2020-08" db="EMBL/GenBank/DDBJ databases">
        <title>Cohnella phylogeny.</title>
        <authorList>
            <person name="Dunlap C."/>
        </authorList>
    </citation>
    <scope>NUCLEOTIDE SEQUENCE [LARGE SCALE GENOMIC DNA]</scope>
    <source>
        <strain evidence="8 9">DSM 103658</strain>
    </source>
</reference>
<feature type="transmembrane region" description="Helical" evidence="6">
    <location>
        <begin position="167"/>
        <end position="189"/>
    </location>
</feature>
<dbReference type="Proteomes" id="UP000574133">
    <property type="component" value="Unassembled WGS sequence"/>
</dbReference>
<dbReference type="RefSeq" id="WP_185177960.1">
    <property type="nucleotide sequence ID" value="NZ_CBCSEP010000016.1"/>
</dbReference>
<keyword evidence="3 6" id="KW-0812">Transmembrane</keyword>
<gene>
    <name evidence="8" type="ORF">H4Q31_04665</name>
</gene>
<dbReference type="EMBL" id="JACJVN010000019">
    <property type="protein sequence ID" value="MBB6676618.1"/>
    <property type="molecule type" value="Genomic_DNA"/>
</dbReference>
<dbReference type="GO" id="GO:0005886">
    <property type="term" value="C:plasma membrane"/>
    <property type="evidence" value="ECO:0007669"/>
    <property type="project" value="UniProtKB-SubCell"/>
</dbReference>
<accession>A0A841TB55</accession>
<feature type="transmembrane region" description="Helical" evidence="6">
    <location>
        <begin position="59"/>
        <end position="80"/>
    </location>
</feature>
<feature type="transmembrane region" description="Helical" evidence="6">
    <location>
        <begin position="20"/>
        <end position="47"/>
    </location>
</feature>
<dbReference type="PANTHER" id="PTHR12677:SF59">
    <property type="entry name" value="GOLGI APPARATUS MEMBRANE PROTEIN TVP38-RELATED"/>
    <property type="match status" value="1"/>
</dbReference>
<feature type="transmembrane region" description="Helical" evidence="6">
    <location>
        <begin position="100"/>
        <end position="116"/>
    </location>
</feature>
<keyword evidence="9" id="KW-1185">Reference proteome</keyword>
<dbReference type="AlphaFoldDB" id="A0A841TB55"/>
<evidence type="ECO:0000256" key="4">
    <source>
        <dbReference type="ARBA" id="ARBA00022989"/>
    </source>
</evidence>
<feature type="domain" description="VTT" evidence="7">
    <location>
        <begin position="39"/>
        <end position="152"/>
    </location>
</feature>
<dbReference type="PANTHER" id="PTHR12677">
    <property type="entry name" value="GOLGI APPARATUS MEMBRANE PROTEIN TVP38-RELATED"/>
    <property type="match status" value="1"/>
</dbReference>
<evidence type="ECO:0000313" key="8">
    <source>
        <dbReference type="EMBL" id="MBB6676618.1"/>
    </source>
</evidence>
<comment type="similarity">
    <text evidence="6">Belongs to the TVP38/TMEM64 family.</text>
</comment>
<organism evidence="8 9">
    <name type="scientific">Cohnella lubricantis</name>
    <dbReference type="NCBI Taxonomy" id="2163172"/>
    <lineage>
        <taxon>Bacteria</taxon>
        <taxon>Bacillati</taxon>
        <taxon>Bacillota</taxon>
        <taxon>Bacilli</taxon>
        <taxon>Bacillales</taxon>
        <taxon>Paenibacillaceae</taxon>
        <taxon>Cohnella</taxon>
    </lineage>
</organism>
<sequence>MQFVNDAIDWLLSVTQLDGFQIILLTLPLAIIQNFLGCFPFATLILLHISALGIVNGLIISWLVSIVASLVVYFCCRYWFAEWFDRKMSRFETKYEKWKKYFQLYGVWTIILMRTLPIMPNNVIAFLSSISSIRPHAYLISSIIGNLSHIWLFGIISSSIVFPDTDIRVLLGAYLVFFALMTVAFFVYLRMNKTAGSRA</sequence>
<evidence type="ECO:0000313" key="9">
    <source>
        <dbReference type="Proteomes" id="UP000574133"/>
    </source>
</evidence>
<evidence type="ECO:0000256" key="3">
    <source>
        <dbReference type="ARBA" id="ARBA00022692"/>
    </source>
</evidence>
<evidence type="ECO:0000256" key="1">
    <source>
        <dbReference type="ARBA" id="ARBA00004651"/>
    </source>
</evidence>
<evidence type="ECO:0000256" key="2">
    <source>
        <dbReference type="ARBA" id="ARBA00022475"/>
    </source>
</evidence>
<feature type="transmembrane region" description="Helical" evidence="6">
    <location>
        <begin position="137"/>
        <end position="161"/>
    </location>
</feature>
<dbReference type="InterPro" id="IPR015414">
    <property type="entry name" value="TMEM64"/>
</dbReference>
<keyword evidence="5 6" id="KW-0472">Membrane</keyword>
<comment type="caution">
    <text evidence="8">The sequence shown here is derived from an EMBL/GenBank/DDBJ whole genome shotgun (WGS) entry which is preliminary data.</text>
</comment>
<keyword evidence="4 6" id="KW-1133">Transmembrane helix</keyword>
<proteinExistence type="inferred from homology"/>
<dbReference type="InterPro" id="IPR032816">
    <property type="entry name" value="VTT_dom"/>
</dbReference>
<dbReference type="Pfam" id="PF09335">
    <property type="entry name" value="VTT_dom"/>
    <property type="match status" value="1"/>
</dbReference>
<evidence type="ECO:0000256" key="5">
    <source>
        <dbReference type="ARBA" id="ARBA00023136"/>
    </source>
</evidence>
<comment type="subcellular location">
    <subcellularLocation>
        <location evidence="1 6">Cell membrane</location>
        <topology evidence="1 6">Multi-pass membrane protein</topology>
    </subcellularLocation>
</comment>